<proteinExistence type="predicted"/>
<name>A0A4V3GKV0_9BACT</name>
<protein>
    <submittedName>
        <fullName evidence="2">CRP-like cAMP-binding protein</fullName>
    </submittedName>
</protein>
<evidence type="ECO:0000259" key="1">
    <source>
        <dbReference type="Pfam" id="PF00027"/>
    </source>
</evidence>
<dbReference type="Pfam" id="PF00027">
    <property type="entry name" value="cNMP_binding"/>
    <property type="match status" value="1"/>
</dbReference>
<evidence type="ECO:0000313" key="3">
    <source>
        <dbReference type="Proteomes" id="UP000294498"/>
    </source>
</evidence>
<keyword evidence="3" id="KW-1185">Reference proteome</keyword>
<dbReference type="SUPFAM" id="SSF51206">
    <property type="entry name" value="cAMP-binding domain-like"/>
    <property type="match status" value="1"/>
</dbReference>
<organism evidence="2 3">
    <name type="scientific">Dinghuibacter silviterrae</name>
    <dbReference type="NCBI Taxonomy" id="1539049"/>
    <lineage>
        <taxon>Bacteria</taxon>
        <taxon>Pseudomonadati</taxon>
        <taxon>Bacteroidota</taxon>
        <taxon>Chitinophagia</taxon>
        <taxon>Chitinophagales</taxon>
        <taxon>Chitinophagaceae</taxon>
        <taxon>Dinghuibacter</taxon>
    </lineage>
</organism>
<evidence type="ECO:0000313" key="2">
    <source>
        <dbReference type="EMBL" id="TDW97072.1"/>
    </source>
</evidence>
<reference evidence="2 3" key="1">
    <citation type="submission" date="2019-03" db="EMBL/GenBank/DDBJ databases">
        <title>Genomic Encyclopedia of Type Strains, Phase IV (KMG-IV): sequencing the most valuable type-strain genomes for metagenomic binning, comparative biology and taxonomic classification.</title>
        <authorList>
            <person name="Goeker M."/>
        </authorList>
    </citation>
    <scope>NUCLEOTIDE SEQUENCE [LARGE SCALE GENOMIC DNA]</scope>
    <source>
        <strain evidence="2 3">DSM 100059</strain>
    </source>
</reference>
<dbReference type="Gene3D" id="2.60.120.10">
    <property type="entry name" value="Jelly Rolls"/>
    <property type="match status" value="1"/>
</dbReference>
<dbReference type="EMBL" id="SODV01000002">
    <property type="protein sequence ID" value="TDW97072.1"/>
    <property type="molecule type" value="Genomic_DNA"/>
</dbReference>
<accession>A0A4V3GKV0</accession>
<dbReference type="Proteomes" id="UP000294498">
    <property type="component" value="Unassembled WGS sequence"/>
</dbReference>
<dbReference type="CDD" id="cd00038">
    <property type="entry name" value="CAP_ED"/>
    <property type="match status" value="1"/>
</dbReference>
<dbReference type="AlphaFoldDB" id="A0A4V3GKV0"/>
<dbReference type="InterPro" id="IPR018490">
    <property type="entry name" value="cNMP-bd_dom_sf"/>
</dbReference>
<dbReference type="InterPro" id="IPR000595">
    <property type="entry name" value="cNMP-bd_dom"/>
</dbReference>
<gene>
    <name evidence="2" type="ORF">EDB95_4912</name>
</gene>
<comment type="caution">
    <text evidence="2">The sequence shown here is derived from an EMBL/GenBank/DDBJ whole genome shotgun (WGS) entry which is preliminary data.</text>
</comment>
<sequence>MSPGLKLLLTEKVVRIELEKGELLLTAGMPCHHVYYIVDGFLRCYFIKNGNEVTAWMKMENDIATAVLSYYGKLPNEYYIQALRGSVLYAISESDLEHACELYPEFYKIRVKLMEFYYCEAYQRIHGLLSMNAADRHSHFKEHWPSLYKIIPQRYIASMLGLARETITRRRKQLR</sequence>
<dbReference type="InterPro" id="IPR014710">
    <property type="entry name" value="RmlC-like_jellyroll"/>
</dbReference>
<feature type="domain" description="Cyclic nucleotide-binding" evidence="1">
    <location>
        <begin position="16"/>
        <end position="101"/>
    </location>
</feature>